<organism evidence="1">
    <name type="scientific">marine sediment metagenome</name>
    <dbReference type="NCBI Taxonomy" id="412755"/>
    <lineage>
        <taxon>unclassified sequences</taxon>
        <taxon>metagenomes</taxon>
        <taxon>ecological metagenomes</taxon>
    </lineage>
</organism>
<dbReference type="AlphaFoldDB" id="X1DQ63"/>
<dbReference type="EMBL" id="BART01029753">
    <property type="protein sequence ID" value="GAH10385.1"/>
    <property type="molecule type" value="Genomic_DNA"/>
</dbReference>
<reference evidence="1" key="1">
    <citation type="journal article" date="2014" name="Front. Microbiol.">
        <title>High frequency of phylogenetically diverse reductive dehalogenase-homologous genes in deep subseafloor sedimentary metagenomes.</title>
        <authorList>
            <person name="Kawai M."/>
            <person name="Futagami T."/>
            <person name="Toyoda A."/>
            <person name="Takaki Y."/>
            <person name="Nishi S."/>
            <person name="Hori S."/>
            <person name="Arai W."/>
            <person name="Tsubouchi T."/>
            <person name="Morono Y."/>
            <person name="Uchiyama I."/>
            <person name="Ito T."/>
            <person name="Fujiyama A."/>
            <person name="Inagaki F."/>
            <person name="Takami H."/>
        </authorList>
    </citation>
    <scope>NUCLEOTIDE SEQUENCE</scope>
    <source>
        <strain evidence="1">Expedition CK06-06</strain>
    </source>
</reference>
<sequence>MIIKPSNFGNGGEVDFTAHYKEGTKQGRASLRKQHGVYEVYVKWFFSKKDETVLHKGSLRGCVDFANARFGLNDIVGG</sequence>
<gene>
    <name evidence="1" type="ORF">S01H4_52134</name>
</gene>
<protein>
    <submittedName>
        <fullName evidence="1">Uncharacterized protein</fullName>
    </submittedName>
</protein>
<evidence type="ECO:0000313" key="1">
    <source>
        <dbReference type="EMBL" id="GAH10385.1"/>
    </source>
</evidence>
<accession>X1DQ63</accession>
<name>X1DQ63_9ZZZZ</name>
<proteinExistence type="predicted"/>
<comment type="caution">
    <text evidence="1">The sequence shown here is derived from an EMBL/GenBank/DDBJ whole genome shotgun (WGS) entry which is preliminary data.</text>
</comment>